<evidence type="ECO:0000256" key="2">
    <source>
        <dbReference type="ARBA" id="ARBA00022694"/>
    </source>
</evidence>
<dbReference type="GO" id="GO:0160148">
    <property type="term" value="F:tRNA pseudouridine(55) synthase activity"/>
    <property type="evidence" value="ECO:0007669"/>
    <property type="project" value="UniProtKB-EC"/>
</dbReference>
<proteinExistence type="predicted"/>
<dbReference type="PANTHER" id="PTHR13767:SF2">
    <property type="entry name" value="PSEUDOURIDYLATE SYNTHASE TRUB1"/>
    <property type="match status" value="1"/>
</dbReference>
<dbReference type="KEGG" id="vg:9887473"/>
<dbReference type="GO" id="GO:0003723">
    <property type="term" value="F:RNA binding"/>
    <property type="evidence" value="ECO:0007669"/>
    <property type="project" value="InterPro"/>
</dbReference>
<evidence type="ECO:0000256" key="3">
    <source>
        <dbReference type="ARBA" id="ARBA00023235"/>
    </source>
</evidence>
<evidence type="ECO:0000313" key="5">
    <source>
        <dbReference type="EMBL" id="ADO67104.1"/>
    </source>
</evidence>
<evidence type="ECO:0000259" key="4">
    <source>
        <dbReference type="Pfam" id="PF01509"/>
    </source>
</evidence>
<dbReference type="RefSeq" id="YP_003969703.1">
    <property type="nucleotide sequence ID" value="NC_014637.1"/>
</dbReference>
<protein>
    <recommendedName>
        <fullName evidence="1">tRNA pseudouridine(55) synthase</fullName>
        <ecNumber evidence="1">5.4.99.25</ecNumber>
    </recommendedName>
</protein>
<keyword evidence="6" id="KW-1185">Reference proteome</keyword>
<sequence length="243" mass="29154">MYNQICSYGMIIEYKECGITMKQFLDKIKIKYPLERYTFTARLDPMACGIIPLIDKQQFKNVNSYLKTDKTYQVRIILGLSTDSDDVLGKIQNMNPYYFDKIDVTKFFPYFEKNNITFEQKYHYFSSKRIYNRYKNKKDIEQTHPVTIYKSTVISHGTIYMKQWLTQVIYDINKVDKTQNFRQDEILDQWNKINCYSENKILTYIDVELDVSSGFFVRQFIRDVSDELNIPMLAYKITRIKIN</sequence>
<dbReference type="GeneID" id="9887473"/>
<feature type="domain" description="Pseudouridine synthase II N-terminal" evidence="4">
    <location>
        <begin position="34"/>
        <end position="155"/>
    </location>
</feature>
<name>E3T4J1_CROVB</name>
<dbReference type="Pfam" id="PF01509">
    <property type="entry name" value="TruB_N"/>
    <property type="match status" value="1"/>
</dbReference>
<keyword evidence="3" id="KW-0413">Isomerase</keyword>
<gene>
    <name evidence="5" type="ORF">crov071</name>
</gene>
<dbReference type="EMBL" id="GU244497">
    <property type="protein sequence ID" value="ADO67104.1"/>
    <property type="molecule type" value="Genomic_DNA"/>
</dbReference>
<organismHost>
    <name type="scientific">Cafeteria roenbergensis</name>
    <name type="common">Marine flagellate</name>
    <dbReference type="NCBI Taxonomy" id="33653"/>
</organismHost>
<dbReference type="InterPro" id="IPR020103">
    <property type="entry name" value="PsdUridine_synth_cat_dom_sf"/>
</dbReference>
<evidence type="ECO:0000256" key="1">
    <source>
        <dbReference type="ARBA" id="ARBA00012787"/>
    </source>
</evidence>
<dbReference type="InterPro" id="IPR014780">
    <property type="entry name" value="tRNA_psdUridine_synth_TruB"/>
</dbReference>
<organism evidence="5 6">
    <name type="scientific">Cafeteria roenbergensis virus (strain BV-PW1)</name>
    <name type="common">CroV</name>
    <dbReference type="NCBI Taxonomy" id="693272"/>
    <lineage>
        <taxon>Viruses</taxon>
        <taxon>Varidnaviria</taxon>
        <taxon>Bamfordvirae</taxon>
        <taxon>Nucleocytoviricota</taxon>
        <taxon>Megaviricetes</taxon>
        <taxon>Imitervirales</taxon>
        <taxon>Mimiviridae</taxon>
        <taxon>Aliimimivirinae</taxon>
        <taxon>Rheavirus</taxon>
        <taxon>Rheavirus sinusmexicani</taxon>
    </lineage>
</organism>
<dbReference type="InterPro" id="IPR002501">
    <property type="entry name" value="PsdUridine_synth_N"/>
</dbReference>
<keyword evidence="2" id="KW-0819">tRNA processing</keyword>
<dbReference type="GO" id="GO:1990481">
    <property type="term" value="P:mRNA pseudouridine synthesis"/>
    <property type="evidence" value="ECO:0007669"/>
    <property type="project" value="TreeGrafter"/>
</dbReference>
<dbReference type="SUPFAM" id="SSF55120">
    <property type="entry name" value="Pseudouridine synthase"/>
    <property type="match status" value="1"/>
</dbReference>
<dbReference type="Proteomes" id="UP000029781">
    <property type="component" value="Segment"/>
</dbReference>
<evidence type="ECO:0000313" key="6">
    <source>
        <dbReference type="Proteomes" id="UP000029781"/>
    </source>
</evidence>
<dbReference type="PANTHER" id="PTHR13767">
    <property type="entry name" value="TRNA-PSEUDOURIDINE SYNTHASE"/>
    <property type="match status" value="1"/>
</dbReference>
<accession>E3T4J1</accession>
<dbReference type="EC" id="5.4.99.25" evidence="1"/>
<reference evidence="5 6" key="1">
    <citation type="journal article" date="2010" name="Proc. Natl. Acad. Sci. U.S.A.">
        <title>Giant virus with a remarkable complement of genes infects marine zooplankton.</title>
        <authorList>
            <person name="Fischer M.G."/>
            <person name="Allen M.J."/>
            <person name="Wilson W.H."/>
            <person name="Suttle C.A."/>
        </authorList>
    </citation>
    <scope>NUCLEOTIDE SEQUENCE [LARGE SCALE GENOMIC DNA]</scope>
    <source>
        <strain evidence="5 6">BV-PW1</strain>
    </source>
</reference>
<dbReference type="GO" id="GO:0006400">
    <property type="term" value="P:tRNA modification"/>
    <property type="evidence" value="ECO:0007669"/>
    <property type="project" value="TreeGrafter"/>
</dbReference>
<dbReference type="Gene3D" id="3.30.2350.10">
    <property type="entry name" value="Pseudouridine synthase"/>
    <property type="match status" value="1"/>
</dbReference>